<protein>
    <submittedName>
        <fullName evidence="1">Uncharacterized protein</fullName>
    </submittedName>
</protein>
<dbReference type="RefSeq" id="WP_055065428.1">
    <property type="nucleotide sequence ID" value="NZ_CYZD01000001.1"/>
</dbReference>
<evidence type="ECO:0000313" key="1">
    <source>
        <dbReference type="EMBL" id="CUN40282.1"/>
    </source>
</evidence>
<sequence length="124" mass="14566">MKLRRNRVETFYHRKRIVEKDSEGSTRERYGTASLIYGESWPASGKVQAQQYGQRLNYIRNLRISGKYEIKPDEKGRLHYILDNGTDIQESDGICLFVGSDRESDYKIISIKPYRMLTLEVEKL</sequence>
<dbReference type="AlphaFoldDB" id="A0A173WLC3"/>
<proteinExistence type="predicted"/>
<gene>
    <name evidence="1" type="ORF">ERS852394_00145</name>
</gene>
<name>A0A173WLC3_9FIRM</name>
<accession>A0A173WLC3</accession>
<reference evidence="1 2" key="1">
    <citation type="submission" date="2015-09" db="EMBL/GenBank/DDBJ databases">
        <authorList>
            <consortium name="Pathogen Informatics"/>
        </authorList>
    </citation>
    <scope>NUCLEOTIDE SEQUENCE [LARGE SCALE GENOMIC DNA]</scope>
    <source>
        <strain evidence="1 2">2789STDY5608837</strain>
    </source>
</reference>
<evidence type="ECO:0000313" key="2">
    <source>
        <dbReference type="Proteomes" id="UP000095409"/>
    </source>
</evidence>
<organism evidence="1 2">
    <name type="scientific">Blautia obeum</name>
    <dbReference type="NCBI Taxonomy" id="40520"/>
    <lineage>
        <taxon>Bacteria</taxon>
        <taxon>Bacillati</taxon>
        <taxon>Bacillota</taxon>
        <taxon>Clostridia</taxon>
        <taxon>Lachnospirales</taxon>
        <taxon>Lachnospiraceae</taxon>
        <taxon>Blautia</taxon>
    </lineage>
</organism>
<dbReference type="Proteomes" id="UP000095409">
    <property type="component" value="Unassembled WGS sequence"/>
</dbReference>
<dbReference type="EMBL" id="CYZD01000001">
    <property type="protein sequence ID" value="CUN40282.1"/>
    <property type="molecule type" value="Genomic_DNA"/>
</dbReference>